<evidence type="ECO:0000259" key="2">
    <source>
        <dbReference type="SMART" id="SM00256"/>
    </source>
</evidence>
<evidence type="ECO:0000256" key="1">
    <source>
        <dbReference type="SAM" id="MobiDB-lite"/>
    </source>
</evidence>
<dbReference type="FunCoup" id="A0A251S2P7">
    <property type="interactions" value="1817"/>
</dbReference>
<dbReference type="InterPro" id="IPR055290">
    <property type="entry name" value="At3g26010-like"/>
</dbReference>
<reference evidence="4" key="2">
    <citation type="submission" date="2017-02" db="EMBL/GenBank/DDBJ databases">
        <title>Sunflower complete genome.</title>
        <authorList>
            <person name="Langlade N."/>
            <person name="Munos S."/>
        </authorList>
    </citation>
    <scope>NUCLEOTIDE SEQUENCE [LARGE SCALE GENOMIC DNA]</scope>
    <source>
        <tissue evidence="4">Leaves</tissue>
    </source>
</reference>
<dbReference type="InterPro" id="IPR001810">
    <property type="entry name" value="F-box_dom"/>
</dbReference>
<dbReference type="Gene3D" id="1.20.1280.50">
    <property type="match status" value="1"/>
</dbReference>
<dbReference type="SUPFAM" id="SSF81383">
    <property type="entry name" value="F-box domain"/>
    <property type="match status" value="1"/>
</dbReference>
<dbReference type="Proteomes" id="UP000215914">
    <property type="component" value="Chromosome 16"/>
</dbReference>
<name>A0A251S2P7_HELAN</name>
<dbReference type="InterPro" id="IPR056592">
    <property type="entry name" value="Beta-prop_At3g26010-like"/>
</dbReference>
<evidence type="ECO:0000313" key="4">
    <source>
        <dbReference type="EMBL" id="OTF92742.1"/>
    </source>
</evidence>
<dbReference type="InParanoid" id="A0A251S2P7"/>
<dbReference type="OrthoDB" id="605328at2759"/>
<organism evidence="4 5">
    <name type="scientific">Helianthus annuus</name>
    <name type="common">Common sunflower</name>
    <dbReference type="NCBI Taxonomy" id="4232"/>
    <lineage>
        <taxon>Eukaryota</taxon>
        <taxon>Viridiplantae</taxon>
        <taxon>Streptophyta</taxon>
        <taxon>Embryophyta</taxon>
        <taxon>Tracheophyta</taxon>
        <taxon>Spermatophyta</taxon>
        <taxon>Magnoliopsida</taxon>
        <taxon>eudicotyledons</taxon>
        <taxon>Gunneridae</taxon>
        <taxon>Pentapetalae</taxon>
        <taxon>asterids</taxon>
        <taxon>campanulids</taxon>
        <taxon>Asterales</taxon>
        <taxon>Asteraceae</taxon>
        <taxon>Asteroideae</taxon>
        <taxon>Heliantheae alliance</taxon>
        <taxon>Heliantheae</taxon>
        <taxon>Helianthus</taxon>
    </lineage>
</organism>
<evidence type="ECO:0000313" key="3">
    <source>
        <dbReference type="EMBL" id="KAF5761741.1"/>
    </source>
</evidence>
<sequence length="387" mass="44912">MNTRAKTKRIQSQASMDHQPTHSGGLIGSNDDLLTEILLRLPVTSILRFKSVSKHWQSLLSHRSFTLLYDNLSKSPGIFVGNTYFPFDVENPSTPPFRSLDLLFDIRGIRILQSCNGLLLLCSNIGYNGASKYYVFNPTTKQMATVPGVPGGHNVRKTICFMGLVFHQRDCVHYKVVCIRRLEPYGDLFQIRIYSSNTRKWKVSIESFYMNWWHPLEGVYWNGAIHWAPSYHNHLFFKIEDERLQTLPLPVGMTSSETRTTYFGESRGHLHLTMGLDFDAKTLNVHEMLSDHSGWFVKYQVDLLELKSAFPEMINARFDFVVVDVIRGEKEEDTFMLLLLIHSKMIIVRYNVHDKSFKQLFNFNATNYIYKKFTNAHHRYTETLASF</sequence>
<evidence type="ECO:0000313" key="5">
    <source>
        <dbReference type="Proteomes" id="UP000215914"/>
    </source>
</evidence>
<dbReference type="PANTHER" id="PTHR35546:SF115">
    <property type="entry name" value="F-BOX DOMAIN-CONTAINING PROTEIN"/>
    <property type="match status" value="1"/>
</dbReference>
<proteinExistence type="predicted"/>
<dbReference type="SMART" id="SM00256">
    <property type="entry name" value="FBOX"/>
    <property type="match status" value="1"/>
</dbReference>
<dbReference type="NCBIfam" id="TIGR01640">
    <property type="entry name" value="F_box_assoc_1"/>
    <property type="match status" value="1"/>
</dbReference>
<dbReference type="Pfam" id="PF00646">
    <property type="entry name" value="F-box"/>
    <property type="match status" value="1"/>
</dbReference>
<dbReference type="Pfam" id="PF24750">
    <property type="entry name" value="b-prop_At3g26010-like"/>
    <property type="match status" value="1"/>
</dbReference>
<dbReference type="OMA" id="NCHASDH"/>
<dbReference type="CDD" id="cd22157">
    <property type="entry name" value="F-box_AtFBW1-like"/>
    <property type="match status" value="1"/>
</dbReference>
<keyword evidence="5" id="KW-1185">Reference proteome</keyword>
<reference evidence="3 5" key="1">
    <citation type="journal article" date="2017" name="Nature">
        <title>The sunflower genome provides insights into oil metabolism, flowering and Asterid evolution.</title>
        <authorList>
            <person name="Badouin H."/>
            <person name="Gouzy J."/>
            <person name="Grassa C.J."/>
            <person name="Murat F."/>
            <person name="Staton S.E."/>
            <person name="Cottret L."/>
            <person name="Lelandais-Briere C."/>
            <person name="Owens G.L."/>
            <person name="Carrere S."/>
            <person name="Mayjonade B."/>
            <person name="Legrand L."/>
            <person name="Gill N."/>
            <person name="Kane N.C."/>
            <person name="Bowers J.E."/>
            <person name="Hubner S."/>
            <person name="Bellec A."/>
            <person name="Berard A."/>
            <person name="Berges H."/>
            <person name="Blanchet N."/>
            <person name="Boniface M.C."/>
            <person name="Brunel D."/>
            <person name="Catrice O."/>
            <person name="Chaidir N."/>
            <person name="Claudel C."/>
            <person name="Donnadieu C."/>
            <person name="Faraut T."/>
            <person name="Fievet G."/>
            <person name="Helmstetter N."/>
            <person name="King M."/>
            <person name="Knapp S.J."/>
            <person name="Lai Z."/>
            <person name="Le Paslier M.C."/>
            <person name="Lippi Y."/>
            <person name="Lorenzon L."/>
            <person name="Mandel J.R."/>
            <person name="Marage G."/>
            <person name="Marchand G."/>
            <person name="Marquand E."/>
            <person name="Bret-Mestries E."/>
            <person name="Morien E."/>
            <person name="Nambeesan S."/>
            <person name="Nguyen T."/>
            <person name="Pegot-Espagnet P."/>
            <person name="Pouilly N."/>
            <person name="Raftis F."/>
            <person name="Sallet E."/>
            <person name="Schiex T."/>
            <person name="Thomas J."/>
            <person name="Vandecasteele C."/>
            <person name="Vares D."/>
            <person name="Vear F."/>
            <person name="Vautrin S."/>
            <person name="Crespi M."/>
            <person name="Mangin B."/>
            <person name="Burke J.M."/>
            <person name="Salse J."/>
            <person name="Munos S."/>
            <person name="Vincourt P."/>
            <person name="Rieseberg L.H."/>
            <person name="Langlade N.B."/>
        </authorList>
    </citation>
    <scope>NUCLEOTIDE SEQUENCE [LARGE SCALE GENOMIC DNA]</scope>
    <source>
        <strain evidence="5">cv. SF193</strain>
        <tissue evidence="3">Leaves</tissue>
    </source>
</reference>
<dbReference type="InterPro" id="IPR036047">
    <property type="entry name" value="F-box-like_dom_sf"/>
</dbReference>
<accession>A0A251S2P7</accession>
<protein>
    <submittedName>
        <fullName evidence="3 4">F-box domain-containing protein</fullName>
    </submittedName>
</protein>
<gene>
    <name evidence="4" type="ORF">HannXRQ_Chr16g0525221</name>
    <name evidence="3" type="ORF">HanXRQr2_Chr16g0768551</name>
</gene>
<dbReference type="InterPro" id="IPR017451">
    <property type="entry name" value="F-box-assoc_interact_dom"/>
</dbReference>
<dbReference type="EMBL" id="MNCJ02000331">
    <property type="protein sequence ID" value="KAF5761741.1"/>
    <property type="molecule type" value="Genomic_DNA"/>
</dbReference>
<dbReference type="STRING" id="4232.A0A251S2P7"/>
<feature type="region of interest" description="Disordered" evidence="1">
    <location>
        <begin position="1"/>
        <end position="24"/>
    </location>
</feature>
<dbReference type="EMBL" id="CM007905">
    <property type="protein sequence ID" value="OTF92742.1"/>
    <property type="molecule type" value="Genomic_DNA"/>
</dbReference>
<dbReference type="Gramene" id="mRNA:HanXRQr2_Chr16g0768551">
    <property type="protein sequence ID" value="CDS:HanXRQr2_Chr16g0768551.1"/>
    <property type="gene ID" value="HanXRQr2_Chr16g0768551"/>
</dbReference>
<dbReference type="PANTHER" id="PTHR35546">
    <property type="entry name" value="F-BOX PROTEIN INTERACTION DOMAIN PROTEIN-RELATED"/>
    <property type="match status" value="1"/>
</dbReference>
<feature type="compositionally biased region" description="Polar residues" evidence="1">
    <location>
        <begin position="10"/>
        <end position="22"/>
    </location>
</feature>
<feature type="domain" description="F-box" evidence="2">
    <location>
        <begin position="31"/>
        <end position="69"/>
    </location>
</feature>
<reference evidence="3" key="3">
    <citation type="submission" date="2020-06" db="EMBL/GenBank/DDBJ databases">
        <title>Helianthus annuus Genome sequencing and assembly Release 2.</title>
        <authorList>
            <person name="Gouzy J."/>
            <person name="Langlade N."/>
            <person name="Munos S."/>
        </authorList>
    </citation>
    <scope>NUCLEOTIDE SEQUENCE</scope>
    <source>
        <tissue evidence="3">Leaves</tissue>
    </source>
</reference>
<dbReference type="AlphaFoldDB" id="A0A251S2P7"/>